<dbReference type="PANTHER" id="PTHR43584">
    <property type="entry name" value="NUCLEOTIDYL TRANSFERASE"/>
    <property type="match status" value="1"/>
</dbReference>
<comment type="caution">
    <text evidence="4">The sequence shown here is derived from an EMBL/GenBank/DDBJ whole genome shotgun (WGS) entry which is preliminary data.</text>
</comment>
<dbReference type="STRING" id="1454001.AW08_01433"/>
<dbReference type="Gene3D" id="3.90.550.10">
    <property type="entry name" value="Spore Coat Polysaccharide Biosynthesis Protein SpsA, Chain A"/>
    <property type="match status" value="1"/>
</dbReference>
<name>A0A011NUF3_9PROT</name>
<evidence type="ECO:0000313" key="5">
    <source>
        <dbReference type="Proteomes" id="UP000020218"/>
    </source>
</evidence>
<keyword evidence="5" id="KW-1185">Reference proteome</keyword>
<dbReference type="EC" id="2.7.7.24" evidence="4"/>
<dbReference type="GO" id="GO:0008879">
    <property type="term" value="F:glucose-1-phosphate thymidylyltransferase activity"/>
    <property type="evidence" value="ECO:0007669"/>
    <property type="project" value="UniProtKB-EC"/>
</dbReference>
<dbReference type="InterPro" id="IPR050065">
    <property type="entry name" value="GlmU-like"/>
</dbReference>
<evidence type="ECO:0000313" key="4">
    <source>
        <dbReference type="EMBL" id="EXI68215.1"/>
    </source>
</evidence>
<dbReference type="Pfam" id="PF00483">
    <property type="entry name" value="NTP_transferase"/>
    <property type="match status" value="1"/>
</dbReference>
<dbReference type="InterPro" id="IPR029044">
    <property type="entry name" value="Nucleotide-diphossugar_trans"/>
</dbReference>
<keyword evidence="2 4" id="KW-0548">Nucleotidyltransferase</keyword>
<dbReference type="PANTHER" id="PTHR43584:SF8">
    <property type="entry name" value="N-ACETYLMURAMATE ALPHA-1-PHOSPHATE URIDYLYLTRANSFERASE"/>
    <property type="match status" value="1"/>
</dbReference>
<evidence type="ECO:0000259" key="3">
    <source>
        <dbReference type="Pfam" id="PF00483"/>
    </source>
</evidence>
<dbReference type="CDD" id="cd06422">
    <property type="entry name" value="NTP_transferase_like_1"/>
    <property type="match status" value="1"/>
</dbReference>
<evidence type="ECO:0000256" key="2">
    <source>
        <dbReference type="ARBA" id="ARBA00022695"/>
    </source>
</evidence>
<keyword evidence="1 4" id="KW-0808">Transferase</keyword>
<dbReference type="SUPFAM" id="SSF53448">
    <property type="entry name" value="Nucleotide-diphospho-sugar transferases"/>
    <property type="match status" value="1"/>
</dbReference>
<organism evidence="4 5">
    <name type="scientific">Candidatus Accumulibacter adjunctus</name>
    <dbReference type="NCBI Taxonomy" id="1454001"/>
    <lineage>
        <taxon>Bacteria</taxon>
        <taxon>Pseudomonadati</taxon>
        <taxon>Pseudomonadota</taxon>
        <taxon>Betaproteobacteria</taxon>
        <taxon>Candidatus Accumulibacter</taxon>
    </lineage>
</organism>
<dbReference type="AlphaFoldDB" id="A0A011NUF3"/>
<proteinExistence type="predicted"/>
<dbReference type="Proteomes" id="UP000020218">
    <property type="component" value="Unassembled WGS sequence"/>
</dbReference>
<feature type="domain" description="Nucleotidyl transferase" evidence="3">
    <location>
        <begin position="2"/>
        <end position="143"/>
    </location>
</feature>
<dbReference type="EMBL" id="JFAX01000006">
    <property type="protein sequence ID" value="EXI68215.1"/>
    <property type="molecule type" value="Genomic_DNA"/>
</dbReference>
<dbReference type="PATRIC" id="fig|1454001.3.peg.1486"/>
<reference evidence="4" key="1">
    <citation type="submission" date="2014-02" db="EMBL/GenBank/DDBJ databases">
        <title>Expanding our view of genomic diversity in Candidatus Accumulibacter clades.</title>
        <authorList>
            <person name="Skennerton C.T."/>
            <person name="Barr J.J."/>
            <person name="Slater F.R."/>
            <person name="Bond P.L."/>
            <person name="Tyson G.W."/>
        </authorList>
    </citation>
    <scope>NUCLEOTIDE SEQUENCE [LARGE SCALE GENOMIC DNA]</scope>
</reference>
<dbReference type="InterPro" id="IPR005835">
    <property type="entry name" value="NTP_transferase_dom"/>
</dbReference>
<evidence type="ECO:0000256" key="1">
    <source>
        <dbReference type="ARBA" id="ARBA00022679"/>
    </source>
</evidence>
<accession>A0A011NUF3</accession>
<dbReference type="NCBIfam" id="NF045761">
    <property type="entry name" value="NAMPUrTaseMurU"/>
    <property type="match status" value="1"/>
</dbReference>
<dbReference type="InterPro" id="IPR054790">
    <property type="entry name" value="MurU"/>
</dbReference>
<sequence>MKAMILAAGRGERLRPLTDTTPKPLLRAGGRPLIVWHLQRLAAAGWREVVINHAHLGQQIVATLGNGAEFGLSISYSPEPPGALETAGGMAAALPLLGADPFLAINGDIWCDWDVGRARQVVESRNCRQRGAHLVLVDNPPHHPRGDFKLAGNEVLAASPSTDEDTLTYAGIGVFWPEFFAGVAPGAVMKLRPLLDAGVHRRLVSGERHAGRWVDVGTSERLALLDLELAHSE</sequence>
<gene>
    <name evidence="4" type="primary">rmlA_2</name>
    <name evidence="4" type="ORF">AW08_01433</name>
</gene>
<protein>
    <submittedName>
        <fullName evidence="4">Glucose-1-phosphate thymidylyltransferase</fullName>
        <ecNumber evidence="4">2.7.7.24</ecNumber>
    </submittedName>
</protein>